<dbReference type="PROSITE" id="PS50048">
    <property type="entry name" value="ZN2_CY6_FUNGAL_2"/>
    <property type="match status" value="1"/>
</dbReference>
<organism evidence="3 4">
    <name type="scientific">Dactylonectria macrodidyma</name>
    <dbReference type="NCBI Taxonomy" id="307937"/>
    <lineage>
        <taxon>Eukaryota</taxon>
        <taxon>Fungi</taxon>
        <taxon>Dikarya</taxon>
        <taxon>Ascomycota</taxon>
        <taxon>Pezizomycotina</taxon>
        <taxon>Sordariomycetes</taxon>
        <taxon>Hypocreomycetidae</taxon>
        <taxon>Hypocreales</taxon>
        <taxon>Nectriaceae</taxon>
        <taxon>Dactylonectria</taxon>
    </lineage>
</organism>
<name>A0A9P9F4D9_9HYPO</name>
<proteinExistence type="predicted"/>
<dbReference type="SUPFAM" id="SSF57701">
    <property type="entry name" value="Zn2/Cys6 DNA-binding domain"/>
    <property type="match status" value="1"/>
</dbReference>
<dbReference type="SMART" id="SM00066">
    <property type="entry name" value="GAL4"/>
    <property type="match status" value="1"/>
</dbReference>
<evidence type="ECO:0000259" key="2">
    <source>
        <dbReference type="PROSITE" id="PS50048"/>
    </source>
</evidence>
<dbReference type="EMBL" id="JAGMUV010000006">
    <property type="protein sequence ID" value="KAH7152626.1"/>
    <property type="molecule type" value="Genomic_DNA"/>
</dbReference>
<dbReference type="Proteomes" id="UP000738349">
    <property type="component" value="Unassembled WGS sequence"/>
</dbReference>
<evidence type="ECO:0000313" key="3">
    <source>
        <dbReference type="EMBL" id="KAH7152626.1"/>
    </source>
</evidence>
<dbReference type="PANTHER" id="PTHR38791">
    <property type="entry name" value="ZN(II)2CYS6 TRANSCRIPTION FACTOR (EUROFUNG)-RELATED-RELATED"/>
    <property type="match status" value="1"/>
</dbReference>
<dbReference type="AlphaFoldDB" id="A0A9P9F4D9"/>
<gene>
    <name evidence="3" type="ORF">EDB81DRAFT_930928</name>
</gene>
<feature type="domain" description="Zn(2)-C6 fungal-type" evidence="2">
    <location>
        <begin position="9"/>
        <end position="37"/>
    </location>
</feature>
<reference evidence="3" key="1">
    <citation type="journal article" date="2021" name="Nat. Commun.">
        <title>Genetic determinants of endophytism in the Arabidopsis root mycobiome.</title>
        <authorList>
            <person name="Mesny F."/>
            <person name="Miyauchi S."/>
            <person name="Thiergart T."/>
            <person name="Pickel B."/>
            <person name="Atanasova L."/>
            <person name="Karlsson M."/>
            <person name="Huettel B."/>
            <person name="Barry K.W."/>
            <person name="Haridas S."/>
            <person name="Chen C."/>
            <person name="Bauer D."/>
            <person name="Andreopoulos W."/>
            <person name="Pangilinan J."/>
            <person name="LaButti K."/>
            <person name="Riley R."/>
            <person name="Lipzen A."/>
            <person name="Clum A."/>
            <person name="Drula E."/>
            <person name="Henrissat B."/>
            <person name="Kohler A."/>
            <person name="Grigoriev I.V."/>
            <person name="Martin F.M."/>
            <person name="Hacquard S."/>
        </authorList>
    </citation>
    <scope>NUCLEOTIDE SEQUENCE</scope>
    <source>
        <strain evidence="3">MPI-CAGE-AT-0147</strain>
    </source>
</reference>
<accession>A0A9P9F4D9</accession>
<dbReference type="CDD" id="cd00067">
    <property type="entry name" value="GAL4"/>
    <property type="match status" value="1"/>
</dbReference>
<dbReference type="GO" id="GO:0008270">
    <property type="term" value="F:zinc ion binding"/>
    <property type="evidence" value="ECO:0007669"/>
    <property type="project" value="InterPro"/>
</dbReference>
<keyword evidence="4" id="KW-1185">Reference proteome</keyword>
<sequence length="548" mass="61775">MVNLGPSKCCQTCKQRRIKCDEGKPSCERCLRVGRQCGGYSKKPVTIRFKEDIIKENAIKQAQKSPHQRQQGLVARKPSLVPALAPVQRDVALAFFLGHFATTGRDFESARGFFEVLGPVVAKETPSSAISTAVTAIATRMHTLWRDGAAASPSTDCLQTHSLALKRLQQALTDHKELKSQTTVLAALVLQFYENISAAWKQKQPASTHHEGAVALLMTQLSTNKSHVSYWGHLLAYVLHNEVSSALREQRPVASHIRSWINDDKISLNPSTTLDLIGISIANVQARFSRQLAQDHLDPALSQPDLKEVWTDLRSIDGDLMGWTKTLPRDWRPFKMQHVEKACPPIVTYSNSYDIYPSVQIAAVWNTWRCYRLMLLRIALVLIHVRPDVLPLKSSNVDIFGTELPIISWVEDSIQELFDSVCDSVPFHLGNCTRRSTLYDFADTSIVFPSYHDLPPHDAVFLEHLSSDRFMSAEDHRHHVLVLGSWHILSPLGYLLQLLSSKYSNLLTKTIRPGQREWIYQQIIRATAVLDMEPMKKPETDRATPVLI</sequence>
<dbReference type="InterPro" id="IPR001138">
    <property type="entry name" value="Zn2Cys6_DnaBD"/>
</dbReference>
<dbReference type="OrthoDB" id="2991872at2759"/>
<protein>
    <recommendedName>
        <fullName evidence="2">Zn(2)-C6 fungal-type domain-containing protein</fullName>
    </recommendedName>
</protein>
<dbReference type="Pfam" id="PF00172">
    <property type="entry name" value="Zn_clus"/>
    <property type="match status" value="1"/>
</dbReference>
<evidence type="ECO:0000256" key="1">
    <source>
        <dbReference type="ARBA" id="ARBA00023242"/>
    </source>
</evidence>
<dbReference type="GO" id="GO:0000981">
    <property type="term" value="F:DNA-binding transcription factor activity, RNA polymerase II-specific"/>
    <property type="evidence" value="ECO:0007669"/>
    <property type="project" value="InterPro"/>
</dbReference>
<dbReference type="Gene3D" id="4.10.240.10">
    <property type="entry name" value="Zn(2)-C6 fungal-type DNA-binding domain"/>
    <property type="match status" value="1"/>
</dbReference>
<dbReference type="PANTHER" id="PTHR38791:SF5">
    <property type="entry name" value="TRANSCRIPTION FACTOR DBAG-RELATED"/>
    <property type="match status" value="1"/>
</dbReference>
<dbReference type="InterPro" id="IPR036864">
    <property type="entry name" value="Zn2-C6_fun-type_DNA-bd_sf"/>
</dbReference>
<keyword evidence="1" id="KW-0539">Nucleus</keyword>
<evidence type="ECO:0000313" key="4">
    <source>
        <dbReference type="Proteomes" id="UP000738349"/>
    </source>
</evidence>
<dbReference type="InterPro" id="IPR053175">
    <property type="entry name" value="DHMBA_Reg_Transcription_Factor"/>
</dbReference>
<comment type="caution">
    <text evidence="3">The sequence shown here is derived from an EMBL/GenBank/DDBJ whole genome shotgun (WGS) entry which is preliminary data.</text>
</comment>